<protein>
    <submittedName>
        <fullName evidence="1">Uncharacterized protein</fullName>
    </submittedName>
</protein>
<gene>
    <name evidence="1" type="ORF">SH601_14270</name>
</gene>
<dbReference type="EMBL" id="JAWZSR010000009">
    <property type="protein sequence ID" value="MDX8047154.1"/>
    <property type="molecule type" value="Genomic_DNA"/>
</dbReference>
<name>A0ACC6M861_9BACI</name>
<proteinExistence type="predicted"/>
<reference evidence="1" key="1">
    <citation type="submission" date="2023-11" db="EMBL/GenBank/DDBJ databases">
        <title>Gracilibacillus pellucida a moderately halophilic bacterium isolated from saline soil in Xinjiang province.</title>
        <authorList>
            <person name="Zhang Z."/>
            <person name="Tan F."/>
            <person name="Wang Y."/>
            <person name="Xia M."/>
        </authorList>
    </citation>
    <scope>NUCLEOTIDE SEQUENCE</scope>
    <source>
        <strain evidence="1">S3-1-1</strain>
    </source>
</reference>
<comment type="caution">
    <text evidence="1">The sequence shown here is derived from an EMBL/GenBank/DDBJ whole genome shotgun (WGS) entry which is preliminary data.</text>
</comment>
<evidence type="ECO:0000313" key="1">
    <source>
        <dbReference type="EMBL" id="MDX8047154.1"/>
    </source>
</evidence>
<sequence>METKEVNMILQAIKEVSEKVDENQHAIKHLDERVTKLDEKLTNLNEKVDKNHQELSGRLDKSAEKWEFLYTKYSEHDQDIYRLKKEVF</sequence>
<organism evidence="1 2">
    <name type="scientific">Gracilibacillus pellucidus</name>
    <dbReference type="NCBI Taxonomy" id="3095368"/>
    <lineage>
        <taxon>Bacteria</taxon>
        <taxon>Bacillati</taxon>
        <taxon>Bacillota</taxon>
        <taxon>Bacilli</taxon>
        <taxon>Bacillales</taxon>
        <taxon>Bacillaceae</taxon>
        <taxon>Gracilibacillus</taxon>
    </lineage>
</organism>
<dbReference type="Proteomes" id="UP001277972">
    <property type="component" value="Unassembled WGS sequence"/>
</dbReference>
<accession>A0ACC6M861</accession>
<keyword evidence="2" id="KW-1185">Reference proteome</keyword>
<evidence type="ECO:0000313" key="2">
    <source>
        <dbReference type="Proteomes" id="UP001277972"/>
    </source>
</evidence>